<dbReference type="Gene3D" id="3.40.30.10">
    <property type="entry name" value="Glutaredoxin"/>
    <property type="match status" value="1"/>
</dbReference>
<reference evidence="3 4" key="1">
    <citation type="journal article" date="2005" name="PLoS Biol.">
        <title>The genomes of Oryza sativa: a history of duplications.</title>
        <authorList>
            <person name="Yu J."/>
            <person name="Wang J."/>
            <person name="Lin W."/>
            <person name="Li S."/>
            <person name="Li H."/>
            <person name="Zhou J."/>
            <person name="Ni P."/>
            <person name="Dong W."/>
            <person name="Hu S."/>
            <person name="Zeng C."/>
            <person name="Zhang J."/>
            <person name="Zhang Y."/>
            <person name="Li R."/>
            <person name="Xu Z."/>
            <person name="Li S."/>
            <person name="Li X."/>
            <person name="Zheng H."/>
            <person name="Cong L."/>
            <person name="Lin L."/>
            <person name="Yin J."/>
            <person name="Geng J."/>
            <person name="Li G."/>
            <person name="Shi J."/>
            <person name="Liu J."/>
            <person name="Lv H."/>
            <person name="Li J."/>
            <person name="Wang J."/>
            <person name="Deng Y."/>
            <person name="Ran L."/>
            <person name="Shi X."/>
            <person name="Wang X."/>
            <person name="Wu Q."/>
            <person name="Li C."/>
            <person name="Ren X."/>
            <person name="Wang J."/>
            <person name="Wang X."/>
            <person name="Li D."/>
            <person name="Liu D."/>
            <person name="Zhang X."/>
            <person name="Ji Z."/>
            <person name="Zhao W."/>
            <person name="Sun Y."/>
            <person name="Zhang Z."/>
            <person name="Bao J."/>
            <person name="Han Y."/>
            <person name="Dong L."/>
            <person name="Ji J."/>
            <person name="Chen P."/>
            <person name="Wu S."/>
            <person name="Liu J."/>
            <person name="Xiao Y."/>
            <person name="Bu D."/>
            <person name="Tan J."/>
            <person name="Yang L."/>
            <person name="Ye C."/>
            <person name="Zhang J."/>
            <person name="Xu J."/>
            <person name="Zhou Y."/>
            <person name="Yu Y."/>
            <person name="Zhang B."/>
            <person name="Zhuang S."/>
            <person name="Wei H."/>
            <person name="Liu B."/>
            <person name="Lei M."/>
            <person name="Yu H."/>
            <person name="Li Y."/>
            <person name="Xu H."/>
            <person name="Wei S."/>
            <person name="He X."/>
            <person name="Fang L."/>
            <person name="Zhang Z."/>
            <person name="Zhang Y."/>
            <person name="Huang X."/>
            <person name="Su Z."/>
            <person name="Tong W."/>
            <person name="Li J."/>
            <person name="Tong Z."/>
            <person name="Li S."/>
            <person name="Ye J."/>
            <person name="Wang L."/>
            <person name="Fang L."/>
            <person name="Lei T."/>
            <person name="Chen C."/>
            <person name="Chen H."/>
            <person name="Xu Z."/>
            <person name="Li H."/>
            <person name="Huang H."/>
            <person name="Zhang F."/>
            <person name="Xu H."/>
            <person name="Li N."/>
            <person name="Zhao C."/>
            <person name="Li S."/>
            <person name="Dong L."/>
            <person name="Huang Y."/>
            <person name="Li L."/>
            <person name="Xi Y."/>
            <person name="Qi Q."/>
            <person name="Li W."/>
            <person name="Zhang B."/>
            <person name="Hu W."/>
            <person name="Zhang Y."/>
            <person name="Tian X."/>
            <person name="Jiao Y."/>
            <person name="Liang X."/>
            <person name="Jin J."/>
            <person name="Gao L."/>
            <person name="Zheng W."/>
            <person name="Hao B."/>
            <person name="Liu S."/>
            <person name="Wang W."/>
            <person name="Yuan L."/>
            <person name="Cao M."/>
            <person name="McDermott J."/>
            <person name="Samudrala R."/>
            <person name="Wang J."/>
            <person name="Wong G.K."/>
            <person name="Yang H."/>
        </authorList>
    </citation>
    <scope>NUCLEOTIDE SEQUENCE [LARGE SCALE GENOMIC DNA]</scope>
    <source>
        <strain evidence="4">cv. 93-11</strain>
    </source>
</reference>
<evidence type="ECO:0000259" key="2">
    <source>
        <dbReference type="PROSITE" id="PS50144"/>
    </source>
</evidence>
<dbReference type="STRING" id="39946.B8AD01"/>
<dbReference type="InterPro" id="IPR036249">
    <property type="entry name" value="Thioredoxin-like_sf"/>
</dbReference>
<feature type="compositionally biased region" description="Polar residues" evidence="1">
    <location>
        <begin position="287"/>
        <end position="296"/>
    </location>
</feature>
<gene>
    <name evidence="3" type="ORF">OsI_00185</name>
</gene>
<dbReference type="InterPro" id="IPR008974">
    <property type="entry name" value="TRAF-like"/>
</dbReference>
<name>B8AD01_ORYSI</name>
<dbReference type="SUPFAM" id="SSF52833">
    <property type="entry name" value="Thioredoxin-like"/>
    <property type="match status" value="1"/>
</dbReference>
<dbReference type="Pfam" id="PF22486">
    <property type="entry name" value="MATH_2"/>
    <property type="match status" value="1"/>
</dbReference>
<keyword evidence="4" id="KW-1185">Reference proteome</keyword>
<dbReference type="Gene3D" id="2.60.210.10">
    <property type="entry name" value="Apoptosis, Tumor Necrosis Factor Receptor Associated Protein 2, Chain A"/>
    <property type="match status" value="1"/>
</dbReference>
<dbReference type="InterPro" id="IPR002083">
    <property type="entry name" value="MATH/TRAF_dom"/>
</dbReference>
<dbReference type="PROSITE" id="PS50144">
    <property type="entry name" value="MATH"/>
    <property type="match status" value="1"/>
</dbReference>
<dbReference type="HOGENOM" id="CLU_004253_6_0_1"/>
<dbReference type="OMA" id="YKYTNED"/>
<dbReference type="PROSITE" id="PS51257">
    <property type="entry name" value="PROKAR_LIPOPROTEIN"/>
    <property type="match status" value="1"/>
</dbReference>
<dbReference type="PANTHER" id="PTHR21148">
    <property type="entry name" value="THIOREDOXIN DOMAIN-CONTAINING PROTEIN 9"/>
    <property type="match status" value="1"/>
</dbReference>
<evidence type="ECO:0000313" key="4">
    <source>
        <dbReference type="Proteomes" id="UP000007015"/>
    </source>
</evidence>
<dbReference type="CDD" id="cd00121">
    <property type="entry name" value="MATH"/>
    <property type="match status" value="1"/>
</dbReference>
<dbReference type="AlphaFoldDB" id="B8AD01"/>
<protein>
    <recommendedName>
        <fullName evidence="2">MATH domain-containing protein</fullName>
    </recommendedName>
</protein>
<organism evidence="3 4">
    <name type="scientific">Oryza sativa subsp. indica</name>
    <name type="common">Rice</name>
    <dbReference type="NCBI Taxonomy" id="39946"/>
    <lineage>
        <taxon>Eukaryota</taxon>
        <taxon>Viridiplantae</taxon>
        <taxon>Streptophyta</taxon>
        <taxon>Embryophyta</taxon>
        <taxon>Tracheophyta</taxon>
        <taxon>Spermatophyta</taxon>
        <taxon>Magnoliopsida</taxon>
        <taxon>Liliopsida</taxon>
        <taxon>Poales</taxon>
        <taxon>Poaceae</taxon>
        <taxon>BOP clade</taxon>
        <taxon>Oryzoideae</taxon>
        <taxon>Oryzeae</taxon>
        <taxon>Oryzinae</taxon>
        <taxon>Oryza</taxon>
        <taxon>Oryza sativa</taxon>
    </lineage>
</organism>
<dbReference type="Proteomes" id="UP000007015">
    <property type="component" value="Chromosome 1"/>
</dbReference>
<accession>B8AD01</accession>
<dbReference type="SUPFAM" id="SSF49599">
    <property type="entry name" value="TRAF domain-like"/>
    <property type="match status" value="1"/>
</dbReference>
<evidence type="ECO:0000313" key="3">
    <source>
        <dbReference type="EMBL" id="EEC69848.1"/>
    </source>
</evidence>
<dbReference type="EMBL" id="CM000126">
    <property type="protein sequence ID" value="EEC69848.1"/>
    <property type="molecule type" value="Genomic_DNA"/>
</dbReference>
<sequence length="296" mass="33173">MSSIKANTTTSPPSASTIALTATTGCHLLKVKGYSSYARLLRGKRFMSPKFSAAGHTWRIAFYPSDGNLVSFYLHLVDGRFSKDVTAEVQFSMLHRCNSADDEMPKNPYNHRKIIRHTFRSASCNVSSCGISRFVNAKEKKTVDMPLYKYTNEDDDSIVVRCDIKVMNKPAIHGDTLENLGLICHCKDDTCKHLHDTWPAMSAQPVVNAPFFVTKLGIKTLPCVILFKKGIAVDRLVGFQDLGSKDDFSTRALENILKMKGIIDEKKKDEDDEDDETDMSMNRRIRSSTAQDSDSE</sequence>
<feature type="region of interest" description="Disordered" evidence="1">
    <location>
        <begin position="264"/>
        <end position="296"/>
    </location>
</feature>
<proteinExistence type="predicted"/>
<feature type="domain" description="MATH" evidence="2">
    <location>
        <begin position="24"/>
        <end position="164"/>
    </location>
</feature>
<dbReference type="Gramene" id="BGIOSGA002669-TA">
    <property type="protein sequence ID" value="BGIOSGA002669-PA"/>
    <property type="gene ID" value="BGIOSGA002669"/>
</dbReference>
<evidence type="ECO:0000256" key="1">
    <source>
        <dbReference type="SAM" id="MobiDB-lite"/>
    </source>
</evidence>